<comment type="caution">
    <text evidence="2">The sequence shown here is derived from an EMBL/GenBank/DDBJ whole genome shotgun (WGS) entry which is preliminary data.</text>
</comment>
<dbReference type="PIRSF" id="PIRSF500176">
    <property type="entry name" value="L_ASNase"/>
    <property type="match status" value="1"/>
</dbReference>
<dbReference type="Proteomes" id="UP000192578">
    <property type="component" value="Unassembled WGS sequence"/>
</dbReference>
<dbReference type="InterPro" id="IPR036152">
    <property type="entry name" value="Asp/glu_Ase-like_sf"/>
</dbReference>
<dbReference type="SUPFAM" id="SSF53774">
    <property type="entry name" value="Glutaminase/Asparaginase"/>
    <property type="match status" value="1"/>
</dbReference>
<evidence type="ECO:0000313" key="3">
    <source>
        <dbReference type="Proteomes" id="UP000192578"/>
    </source>
</evidence>
<dbReference type="AlphaFoldDB" id="A0A1W0X426"/>
<dbReference type="OrthoDB" id="542841at2759"/>
<sequence>MAESSGKVTTKADHINSRTIVLIQTGGTIDKDYPKGTGGYAFDISDHPASARILDRLPVHYSIIARGEGGIQLTQTPPSPRVAAGEEGETSEFRYAVDGVLRKDSQEITEADRQTLANECRALHRLGYRRIVITHGTDTMIRTARYLAELSQQTLSELEGLVVVVTGARQPERLKDSDADFNVGMAIGAAQCLSADGGIAVYIAMSGQVIPAEKAARTADGKFIRED</sequence>
<dbReference type="Pfam" id="PF00710">
    <property type="entry name" value="Asparaginase"/>
    <property type="match status" value="1"/>
</dbReference>
<name>A0A1W0X426_HYPEX</name>
<feature type="domain" description="L-asparaginase N-terminal" evidence="1">
    <location>
        <begin position="20"/>
        <end position="219"/>
    </location>
</feature>
<dbReference type="InterPro" id="IPR037152">
    <property type="entry name" value="L-asparaginase_N_sf"/>
</dbReference>
<organism evidence="2 3">
    <name type="scientific">Hypsibius exemplaris</name>
    <name type="common">Freshwater tardigrade</name>
    <dbReference type="NCBI Taxonomy" id="2072580"/>
    <lineage>
        <taxon>Eukaryota</taxon>
        <taxon>Metazoa</taxon>
        <taxon>Ecdysozoa</taxon>
        <taxon>Tardigrada</taxon>
        <taxon>Eutardigrada</taxon>
        <taxon>Parachela</taxon>
        <taxon>Hypsibioidea</taxon>
        <taxon>Hypsibiidae</taxon>
        <taxon>Hypsibius</taxon>
    </lineage>
</organism>
<accession>A0A1W0X426</accession>
<dbReference type="PRINTS" id="PR00139">
    <property type="entry name" value="ASNGLNASE"/>
</dbReference>
<dbReference type="Gene3D" id="3.40.50.1170">
    <property type="entry name" value="L-asparaginase, N-terminal domain"/>
    <property type="match status" value="1"/>
</dbReference>
<keyword evidence="3" id="KW-1185">Reference proteome</keyword>
<dbReference type="PIRSF" id="PIRSF001220">
    <property type="entry name" value="L-ASNase_gatD"/>
    <property type="match status" value="1"/>
</dbReference>
<proteinExistence type="predicted"/>
<dbReference type="InterPro" id="IPR027474">
    <property type="entry name" value="L-asparaginase_N"/>
</dbReference>
<reference evidence="3" key="1">
    <citation type="submission" date="2017-01" db="EMBL/GenBank/DDBJ databases">
        <title>Comparative genomics of anhydrobiosis in the tardigrade Hypsibius dujardini.</title>
        <authorList>
            <person name="Yoshida Y."/>
            <person name="Koutsovoulos G."/>
            <person name="Laetsch D."/>
            <person name="Stevens L."/>
            <person name="Kumar S."/>
            <person name="Horikawa D."/>
            <person name="Ishino K."/>
            <person name="Komine S."/>
            <person name="Tomita M."/>
            <person name="Blaxter M."/>
            <person name="Arakawa K."/>
        </authorList>
    </citation>
    <scope>NUCLEOTIDE SEQUENCE [LARGE SCALE GENOMIC DNA]</scope>
    <source>
        <strain evidence="3">Z151</strain>
    </source>
</reference>
<evidence type="ECO:0000313" key="2">
    <source>
        <dbReference type="EMBL" id="OQV22233.1"/>
    </source>
</evidence>
<dbReference type="PROSITE" id="PS51732">
    <property type="entry name" value="ASN_GLN_ASE_3"/>
    <property type="match status" value="1"/>
</dbReference>
<dbReference type="EMBL" id="MTYJ01000018">
    <property type="protein sequence ID" value="OQV22233.1"/>
    <property type="molecule type" value="Genomic_DNA"/>
</dbReference>
<evidence type="ECO:0000259" key="1">
    <source>
        <dbReference type="Pfam" id="PF00710"/>
    </source>
</evidence>
<protein>
    <recommendedName>
        <fullName evidence="1">L-asparaginase N-terminal domain-containing protein</fullName>
    </recommendedName>
</protein>
<gene>
    <name evidence="2" type="ORF">BV898_03735</name>
</gene>
<dbReference type="InterPro" id="IPR006034">
    <property type="entry name" value="Asparaginase/glutaminase-like"/>
</dbReference>
<dbReference type="GO" id="GO:0004067">
    <property type="term" value="F:asparaginase activity"/>
    <property type="evidence" value="ECO:0007669"/>
    <property type="project" value="UniProtKB-UniRule"/>
</dbReference>